<evidence type="ECO:0000259" key="7">
    <source>
        <dbReference type="Pfam" id="PF16355"/>
    </source>
</evidence>
<dbReference type="InterPro" id="IPR006102">
    <property type="entry name" value="Ig-like_GH2"/>
</dbReference>
<dbReference type="PANTHER" id="PTHR42732:SF1">
    <property type="entry name" value="BETA-MANNOSIDASE"/>
    <property type="match status" value="1"/>
</dbReference>
<dbReference type="Pfam" id="PF18565">
    <property type="entry name" value="Glyco_hydro2_C5"/>
    <property type="match status" value="1"/>
</dbReference>
<dbReference type="InterPro" id="IPR006101">
    <property type="entry name" value="Glyco_hydro_2"/>
</dbReference>
<keyword evidence="10" id="KW-1185">Reference proteome</keyword>
<dbReference type="InterPro" id="IPR051913">
    <property type="entry name" value="GH2_Domain-Containing"/>
</dbReference>
<dbReference type="Pfam" id="PF02837">
    <property type="entry name" value="Glyco_hydro_2_N"/>
    <property type="match status" value="1"/>
</dbReference>
<evidence type="ECO:0000256" key="3">
    <source>
        <dbReference type="ARBA" id="ARBA00023295"/>
    </source>
</evidence>
<dbReference type="Gene3D" id="2.60.40.10">
    <property type="entry name" value="Immunoglobulins"/>
    <property type="match status" value="3"/>
</dbReference>
<dbReference type="Gene3D" id="3.20.20.80">
    <property type="entry name" value="Glycosidases"/>
    <property type="match status" value="1"/>
</dbReference>
<dbReference type="InterPro" id="IPR006104">
    <property type="entry name" value="Glyco_hydro_2_N"/>
</dbReference>
<dbReference type="Pfam" id="PF02836">
    <property type="entry name" value="Glyco_hydro_2_C"/>
    <property type="match status" value="1"/>
</dbReference>
<dbReference type="Pfam" id="PF16355">
    <property type="entry name" value="DUF4982"/>
    <property type="match status" value="1"/>
</dbReference>
<reference evidence="9 10" key="1">
    <citation type="submission" date="2023-04" db="EMBL/GenBank/DDBJ databases">
        <title>Draft genome sequence of acteroides sedimenti strain YN3PY1.</title>
        <authorList>
            <person name="Yoshida N."/>
        </authorList>
    </citation>
    <scope>NUCLEOTIDE SEQUENCE [LARGE SCALE GENOMIC DNA]</scope>
    <source>
        <strain evidence="9 10">YN3PY1</strain>
    </source>
</reference>
<dbReference type="InterPro" id="IPR032311">
    <property type="entry name" value="DUF4982"/>
</dbReference>
<keyword evidence="2" id="KW-0378">Hydrolase</keyword>
<proteinExistence type="inferred from homology"/>
<dbReference type="InterPro" id="IPR006103">
    <property type="entry name" value="Glyco_hydro_2_cat"/>
</dbReference>
<feature type="domain" description="Glycoside hydrolase family 2" evidence="8">
    <location>
        <begin position="731"/>
        <end position="814"/>
    </location>
</feature>
<evidence type="ECO:0000313" key="9">
    <source>
        <dbReference type="EMBL" id="BEG99254.1"/>
    </source>
</evidence>
<evidence type="ECO:0000259" key="8">
    <source>
        <dbReference type="Pfam" id="PF18565"/>
    </source>
</evidence>
<dbReference type="PRINTS" id="PR00132">
    <property type="entry name" value="GLHYDRLASE2"/>
</dbReference>
<dbReference type="InterPro" id="IPR013783">
    <property type="entry name" value="Ig-like_fold"/>
</dbReference>
<feature type="domain" description="Glycoside hydrolase family 2 immunoglobulin-like beta-sandwich" evidence="4">
    <location>
        <begin position="214"/>
        <end position="317"/>
    </location>
</feature>
<evidence type="ECO:0000256" key="1">
    <source>
        <dbReference type="ARBA" id="ARBA00007401"/>
    </source>
</evidence>
<name>A0ABN6Z3W6_9BACE</name>
<feature type="domain" description="DUF4982" evidence="7">
    <location>
        <begin position="627"/>
        <end position="709"/>
    </location>
</feature>
<dbReference type="InterPro" id="IPR036156">
    <property type="entry name" value="Beta-gal/glucu_dom_sf"/>
</dbReference>
<dbReference type="SUPFAM" id="SSF49303">
    <property type="entry name" value="beta-Galactosidase/glucuronidase domain"/>
    <property type="match status" value="1"/>
</dbReference>
<dbReference type="PANTHER" id="PTHR42732">
    <property type="entry name" value="BETA-GALACTOSIDASE"/>
    <property type="match status" value="1"/>
</dbReference>
<dbReference type="Gene3D" id="2.60.120.260">
    <property type="entry name" value="Galactose-binding domain-like"/>
    <property type="match status" value="1"/>
</dbReference>
<sequence length="820" mass="92291">MDDANATDINGTSTGLYDKNRTDFASQFLNEYIQSGGSAASDVMKNEVEKGIADFHREYPGLKDKIWNKVVLPHTAKIEPITSQNPCWEGVSYYRKSFSIEKSLKGKKLFLEFEGAMQQSDVWLNGQLVLQHKGGYTPFSIDLTKLVNYDKPNEIIVRLDNRADRNFPVGKDLKRNGFTYWSGIYRSVFLHVTNPVHITDAVKVNKVAGGGVFFRTPEVDKNSATALVKTNVVNEGNINIRVRVRQILLNSSGKQVKESLSETLELSKGGDVHIEQQFKIENPSLWHPDHPFLYTLKTTVFADNKQVDEMVQKVGFRKLSFSKADGFRINDEPLYLVGTNRHQDYPYIGVALSKNAQYRDMKKIKEAGYNSVRLAHYTHDPAVYEAADELGLMLLDGIPGWQFFNNNDIFKQRVFRDIRDMIHRDRNHPSVVLWEPNLNESYPPDEFRNQCHLLAHEELPVGEYFTTGETYGAKKTIWDVAMNNWSDSQDSIFRNTTERAQTVQPNSPGIIKEYSDWEFGGWSSTTRSSRETGEKAMLQGLWNTIWSHNANIANYAPATVGDFTWAMYDNYISNDKKLFEWGTADYFRLPKFTGYFFRSQLEPYKKIAGIETNQPVVFIANWWTGGGKNEQVVVLSNCDKVVLKVNNRIVAEQLPDNGPDTFYGVPDKGGKPFDGGNCSHLKHPAFTFNNIAFEKGELKAEGYINGSKVSEQIVRTPEKPVRIKLEADLSGKPLSADGADAVFVHASIIDQYGTVSCLDNTTKVEFSVNGDANIVGSSIVQTRGGIASILLQSTSLKSGKITIFAKVRGLKEGTLILISK</sequence>
<evidence type="ECO:0000313" key="10">
    <source>
        <dbReference type="Proteomes" id="UP001496674"/>
    </source>
</evidence>
<dbReference type="InterPro" id="IPR017853">
    <property type="entry name" value="GH"/>
</dbReference>
<evidence type="ECO:0000256" key="2">
    <source>
        <dbReference type="ARBA" id="ARBA00022801"/>
    </source>
</evidence>
<comment type="similarity">
    <text evidence="1">Belongs to the glycosyl hydrolase 2 family.</text>
</comment>
<organism evidence="9 10">
    <name type="scientific">Bacteroides sedimenti</name>
    <dbReference type="NCBI Taxonomy" id="2136147"/>
    <lineage>
        <taxon>Bacteria</taxon>
        <taxon>Pseudomonadati</taxon>
        <taxon>Bacteroidota</taxon>
        <taxon>Bacteroidia</taxon>
        <taxon>Bacteroidales</taxon>
        <taxon>Bacteroidaceae</taxon>
        <taxon>Bacteroides</taxon>
    </lineage>
</organism>
<evidence type="ECO:0000259" key="6">
    <source>
        <dbReference type="Pfam" id="PF02837"/>
    </source>
</evidence>
<evidence type="ECO:0000259" key="5">
    <source>
        <dbReference type="Pfam" id="PF02836"/>
    </source>
</evidence>
<dbReference type="SUPFAM" id="SSF51445">
    <property type="entry name" value="(Trans)glycosidases"/>
    <property type="match status" value="1"/>
</dbReference>
<dbReference type="SUPFAM" id="SSF49785">
    <property type="entry name" value="Galactose-binding domain-like"/>
    <property type="match status" value="1"/>
</dbReference>
<feature type="domain" description="Glycoside hydrolase family 2 catalytic" evidence="5">
    <location>
        <begin position="326"/>
        <end position="566"/>
    </location>
</feature>
<dbReference type="EMBL" id="AP028055">
    <property type="protein sequence ID" value="BEG99254.1"/>
    <property type="molecule type" value="Genomic_DNA"/>
</dbReference>
<dbReference type="InterPro" id="IPR008979">
    <property type="entry name" value="Galactose-bd-like_sf"/>
</dbReference>
<dbReference type="InterPro" id="IPR040605">
    <property type="entry name" value="Glyco_hydro2_dom5"/>
</dbReference>
<dbReference type="Pfam" id="PF00703">
    <property type="entry name" value="Glyco_hydro_2"/>
    <property type="match status" value="1"/>
</dbReference>
<evidence type="ECO:0000259" key="4">
    <source>
        <dbReference type="Pfam" id="PF00703"/>
    </source>
</evidence>
<protein>
    <submittedName>
        <fullName evidence="9">Beta-galactosidase</fullName>
    </submittedName>
</protein>
<accession>A0ABN6Z3W6</accession>
<feature type="domain" description="Glycosyl hydrolases family 2 sugar binding" evidence="6">
    <location>
        <begin position="64"/>
        <end position="191"/>
    </location>
</feature>
<dbReference type="Proteomes" id="UP001496674">
    <property type="component" value="Chromosome"/>
</dbReference>
<gene>
    <name evidence="9" type="ORF">BSYN_15190</name>
</gene>
<keyword evidence="3" id="KW-0326">Glycosidase</keyword>